<evidence type="ECO:0008006" key="4">
    <source>
        <dbReference type="Google" id="ProtNLM"/>
    </source>
</evidence>
<feature type="compositionally biased region" description="Polar residues" evidence="1">
    <location>
        <begin position="180"/>
        <end position="190"/>
    </location>
</feature>
<organism evidence="2 3">
    <name type="scientific">Symbiodinium microadriaticum</name>
    <name type="common">Dinoflagellate</name>
    <name type="synonym">Zooxanthella microadriatica</name>
    <dbReference type="NCBI Taxonomy" id="2951"/>
    <lineage>
        <taxon>Eukaryota</taxon>
        <taxon>Sar</taxon>
        <taxon>Alveolata</taxon>
        <taxon>Dinophyceae</taxon>
        <taxon>Suessiales</taxon>
        <taxon>Symbiodiniaceae</taxon>
        <taxon>Symbiodinium</taxon>
    </lineage>
</organism>
<dbReference type="OrthoDB" id="438265at2759"/>
<evidence type="ECO:0000313" key="2">
    <source>
        <dbReference type="EMBL" id="OLP95735.1"/>
    </source>
</evidence>
<protein>
    <recommendedName>
        <fullName evidence="4">Protein C10</fullName>
    </recommendedName>
</protein>
<keyword evidence="3" id="KW-1185">Reference proteome</keyword>
<evidence type="ECO:0000256" key="1">
    <source>
        <dbReference type="SAM" id="MobiDB-lite"/>
    </source>
</evidence>
<dbReference type="EMBL" id="LSRX01000493">
    <property type="protein sequence ID" value="OLP95735.1"/>
    <property type="molecule type" value="Genomic_DNA"/>
</dbReference>
<sequence length="210" mass="23241">MPPPPELSLQEIKDMQAELYMGFAEKDFQDALAELEAIHGKAYQNYTEDHTKLFLTVQNKVLPKYGFQTGQAGVLQMLAAASRFNDDEDLCTNRAVLNELIGMAPPIDEELEQLERKAPPRAAPKPASQQLLVTESLRWAPTLTTRHWQPPKNAKLEERPTWENVTGAQDAKIAPEMQIGSGSELGSLQTVAEGEEATSEDVGDKVQLSL</sequence>
<accession>A0A1Q9DKM5</accession>
<dbReference type="Proteomes" id="UP000186817">
    <property type="component" value="Unassembled WGS sequence"/>
</dbReference>
<reference evidence="2 3" key="1">
    <citation type="submission" date="2016-02" db="EMBL/GenBank/DDBJ databases">
        <title>Genome analysis of coral dinoflagellate symbionts highlights evolutionary adaptations to a symbiotic lifestyle.</title>
        <authorList>
            <person name="Aranda M."/>
            <person name="Li Y."/>
            <person name="Liew Y.J."/>
            <person name="Baumgarten S."/>
            <person name="Simakov O."/>
            <person name="Wilson M."/>
            <person name="Piel J."/>
            <person name="Ashoor H."/>
            <person name="Bougouffa S."/>
            <person name="Bajic V.B."/>
            <person name="Ryu T."/>
            <person name="Ravasi T."/>
            <person name="Bayer T."/>
            <person name="Micklem G."/>
            <person name="Kim H."/>
            <person name="Bhak J."/>
            <person name="Lajeunesse T.C."/>
            <person name="Voolstra C.R."/>
        </authorList>
    </citation>
    <scope>NUCLEOTIDE SEQUENCE [LARGE SCALE GENOMIC DNA]</scope>
    <source>
        <strain evidence="2 3">CCMP2467</strain>
    </source>
</reference>
<proteinExistence type="predicted"/>
<feature type="region of interest" description="Disordered" evidence="1">
    <location>
        <begin position="143"/>
        <end position="210"/>
    </location>
</feature>
<name>A0A1Q9DKM5_SYMMI</name>
<evidence type="ECO:0000313" key="3">
    <source>
        <dbReference type="Proteomes" id="UP000186817"/>
    </source>
</evidence>
<dbReference type="AlphaFoldDB" id="A0A1Q9DKM5"/>
<gene>
    <name evidence="2" type="ORF">AK812_SmicGene22146</name>
</gene>
<comment type="caution">
    <text evidence="2">The sequence shown here is derived from an EMBL/GenBank/DDBJ whole genome shotgun (WGS) entry which is preliminary data.</text>
</comment>